<protein>
    <recommendedName>
        <fullName evidence="11">G-protein coupled receptors family 3 profile domain-containing protein</fullName>
    </recommendedName>
</protein>
<dbReference type="STRING" id="4846.A0A367KP26"/>
<keyword evidence="7" id="KW-0325">Glycoprotein</keyword>
<dbReference type="Proteomes" id="UP000253551">
    <property type="component" value="Unassembled WGS sequence"/>
</dbReference>
<comment type="subcellular location">
    <subcellularLocation>
        <location evidence="1">Membrane</location>
        <topology evidence="1">Multi-pass membrane protein</topology>
    </subcellularLocation>
</comment>
<evidence type="ECO:0000256" key="5">
    <source>
        <dbReference type="ARBA" id="ARBA00023136"/>
    </source>
</evidence>
<keyword evidence="6" id="KW-0675">Receptor</keyword>
<feature type="transmembrane region" description="Helical" evidence="10">
    <location>
        <begin position="234"/>
        <end position="252"/>
    </location>
</feature>
<accession>A0A367KP26</accession>
<feature type="transmembrane region" description="Helical" evidence="10">
    <location>
        <begin position="201"/>
        <end position="222"/>
    </location>
</feature>
<evidence type="ECO:0000256" key="9">
    <source>
        <dbReference type="SAM" id="MobiDB-lite"/>
    </source>
</evidence>
<feature type="domain" description="G-protein coupled receptors family 3 profile" evidence="11">
    <location>
        <begin position="164"/>
        <end position="430"/>
    </location>
</feature>
<dbReference type="PRINTS" id="PR00248">
    <property type="entry name" value="GPCRMGR"/>
</dbReference>
<gene>
    <name evidence="12" type="ORF">CU098_002568</name>
</gene>
<feature type="transmembrane region" description="Helical" evidence="10">
    <location>
        <begin position="273"/>
        <end position="292"/>
    </location>
</feature>
<dbReference type="GO" id="GO:0004965">
    <property type="term" value="F:G protein-coupled GABA receptor activity"/>
    <property type="evidence" value="ECO:0007669"/>
    <property type="project" value="InterPro"/>
</dbReference>
<evidence type="ECO:0000259" key="11">
    <source>
        <dbReference type="PROSITE" id="PS50259"/>
    </source>
</evidence>
<reference evidence="12 13" key="1">
    <citation type="journal article" date="2018" name="G3 (Bethesda)">
        <title>Phylogenetic and Phylogenomic Definition of Rhizopus Species.</title>
        <authorList>
            <person name="Gryganskyi A.P."/>
            <person name="Golan J."/>
            <person name="Dolatabadi S."/>
            <person name="Mondo S."/>
            <person name="Robb S."/>
            <person name="Idnurm A."/>
            <person name="Muszewska A."/>
            <person name="Steczkiewicz K."/>
            <person name="Masonjones S."/>
            <person name="Liao H.L."/>
            <person name="Gajdeczka M.T."/>
            <person name="Anike F."/>
            <person name="Vuek A."/>
            <person name="Anishchenko I.M."/>
            <person name="Voigt K."/>
            <person name="de Hoog G.S."/>
            <person name="Smith M.E."/>
            <person name="Heitman J."/>
            <person name="Vilgalys R."/>
            <person name="Stajich J.E."/>
        </authorList>
    </citation>
    <scope>NUCLEOTIDE SEQUENCE [LARGE SCALE GENOMIC DNA]</scope>
    <source>
        <strain evidence="12 13">LSU 92-RS-03</strain>
    </source>
</reference>
<feature type="transmembrane region" description="Helical" evidence="10">
    <location>
        <begin position="390"/>
        <end position="414"/>
    </location>
</feature>
<dbReference type="EMBL" id="PJQM01000824">
    <property type="protein sequence ID" value="RCI03986.1"/>
    <property type="molecule type" value="Genomic_DNA"/>
</dbReference>
<evidence type="ECO:0000313" key="13">
    <source>
        <dbReference type="Proteomes" id="UP000253551"/>
    </source>
</evidence>
<dbReference type="InterPro" id="IPR002455">
    <property type="entry name" value="GPCR3_GABA-B"/>
</dbReference>
<dbReference type="CDD" id="cd15047">
    <property type="entry name" value="7tmC_GABA-B-like"/>
    <property type="match status" value="1"/>
</dbReference>
<evidence type="ECO:0000256" key="1">
    <source>
        <dbReference type="ARBA" id="ARBA00004141"/>
    </source>
</evidence>
<keyword evidence="13" id="KW-1185">Reference proteome</keyword>
<dbReference type="OrthoDB" id="5597995at2759"/>
<dbReference type="GO" id="GO:0007214">
    <property type="term" value="P:gamma-aminobutyric acid signaling pathway"/>
    <property type="evidence" value="ECO:0007669"/>
    <property type="project" value="TreeGrafter"/>
</dbReference>
<dbReference type="InterPro" id="IPR000337">
    <property type="entry name" value="GPCR_3"/>
</dbReference>
<evidence type="ECO:0000256" key="3">
    <source>
        <dbReference type="ARBA" id="ARBA00022989"/>
    </source>
</evidence>
<evidence type="ECO:0000256" key="7">
    <source>
        <dbReference type="ARBA" id="ARBA00023180"/>
    </source>
</evidence>
<dbReference type="PRINTS" id="PR01176">
    <property type="entry name" value="GABABRECEPTR"/>
</dbReference>
<dbReference type="PANTHER" id="PTHR10519:SF20">
    <property type="entry name" value="G-PROTEIN COUPLED RECEPTOR 156-RELATED"/>
    <property type="match status" value="1"/>
</dbReference>
<keyword evidence="2 10" id="KW-0812">Transmembrane</keyword>
<evidence type="ECO:0000256" key="2">
    <source>
        <dbReference type="ARBA" id="ARBA00022692"/>
    </source>
</evidence>
<dbReference type="SUPFAM" id="SSF50729">
    <property type="entry name" value="PH domain-like"/>
    <property type="match status" value="1"/>
</dbReference>
<keyword evidence="3 10" id="KW-1133">Transmembrane helix</keyword>
<organism evidence="12 13">
    <name type="scientific">Rhizopus stolonifer</name>
    <name type="common">Rhizopus nigricans</name>
    <dbReference type="NCBI Taxonomy" id="4846"/>
    <lineage>
        <taxon>Eukaryota</taxon>
        <taxon>Fungi</taxon>
        <taxon>Fungi incertae sedis</taxon>
        <taxon>Mucoromycota</taxon>
        <taxon>Mucoromycotina</taxon>
        <taxon>Mucoromycetes</taxon>
        <taxon>Mucorales</taxon>
        <taxon>Mucorineae</taxon>
        <taxon>Rhizopodaceae</taxon>
        <taxon>Rhizopus</taxon>
    </lineage>
</organism>
<dbReference type="InterPro" id="IPR028082">
    <property type="entry name" value="Peripla_BP_I"/>
</dbReference>
<evidence type="ECO:0000256" key="8">
    <source>
        <dbReference type="ARBA" id="ARBA00023224"/>
    </source>
</evidence>
<dbReference type="PROSITE" id="PS50259">
    <property type="entry name" value="G_PROTEIN_RECEP_F3_4"/>
    <property type="match status" value="1"/>
</dbReference>
<comment type="caution">
    <text evidence="12">The sequence shown here is derived from an EMBL/GenBank/DDBJ whole genome shotgun (WGS) entry which is preliminary data.</text>
</comment>
<evidence type="ECO:0000256" key="6">
    <source>
        <dbReference type="ARBA" id="ARBA00023170"/>
    </source>
</evidence>
<dbReference type="GO" id="GO:0038039">
    <property type="term" value="C:G protein-coupled receptor heterodimeric complex"/>
    <property type="evidence" value="ECO:0007669"/>
    <property type="project" value="TreeGrafter"/>
</dbReference>
<dbReference type="Pfam" id="PF00003">
    <property type="entry name" value="7tm_3"/>
    <property type="match status" value="1"/>
</dbReference>
<dbReference type="SUPFAM" id="SSF53822">
    <property type="entry name" value="Periplasmic binding protein-like I"/>
    <property type="match status" value="1"/>
</dbReference>
<evidence type="ECO:0000256" key="4">
    <source>
        <dbReference type="ARBA" id="ARBA00023040"/>
    </source>
</evidence>
<keyword evidence="8" id="KW-0807">Transducer</keyword>
<keyword evidence="4" id="KW-0297">G-protein coupled receptor</keyword>
<feature type="transmembrane region" description="Helical" evidence="10">
    <location>
        <begin position="160"/>
        <end position="189"/>
    </location>
</feature>
<dbReference type="InterPro" id="IPR017978">
    <property type="entry name" value="GPCR_3_C"/>
</dbReference>
<feature type="transmembrane region" description="Helical" evidence="10">
    <location>
        <begin position="362"/>
        <end position="384"/>
    </location>
</feature>
<dbReference type="AlphaFoldDB" id="A0A367KP26"/>
<keyword evidence="5 10" id="KW-0472">Membrane</keyword>
<dbReference type="PANTHER" id="PTHR10519">
    <property type="entry name" value="GABA-B RECEPTOR"/>
    <property type="match status" value="1"/>
</dbReference>
<feature type="region of interest" description="Disordered" evidence="9">
    <location>
        <begin position="612"/>
        <end position="639"/>
    </location>
</feature>
<name>A0A367KP26_RHIST</name>
<evidence type="ECO:0000313" key="12">
    <source>
        <dbReference type="EMBL" id="RCI03986.1"/>
    </source>
</evidence>
<evidence type="ECO:0000256" key="10">
    <source>
        <dbReference type="SAM" id="Phobius"/>
    </source>
</evidence>
<feature type="transmembrane region" description="Helical" evidence="10">
    <location>
        <begin position="329"/>
        <end position="350"/>
    </location>
</feature>
<sequence>TGEPAYDDLNQKWQQQPVPTKFSSPQNWNTTGLSHGATQTYSCLELFALGINKALDAYPGGRSEGLIALANNSFDTKEMSPSFFNLQYSGPAGFMNFSTTGDLRDGHFEVSYLMDGVGVPYAKLNSSSFKRLSNDDIVYLGNTTKRPVDIASQTYLNPSLYNAAGIIIMVVCILGTFVCIIMIVLILIFRHLKPIMISSPAFCYLQLLGLIMCYLSLLLAVGKPTIATCITRQFLLPMGFVFVVGSIIAKNFRIYKIYQNVFTVRTSRLRSAYLLRIVGLFQLFVVVPLVVWDSVYSIKVVSYQISTTSFCYYCQYHYTLNGHDGRLNLAQLFIIIWIFILIIAAALLAFKTRGVSSKWSETTQIAYVSYNLGVSAIVLIPSMMLSSDNYIISLCLNIAAILFGASFTLIVLFIPKFLYICRHIHQNSKRLNIYRMNSQSQSQMCVTPMGQIDQVVEEMQDCTLKAHEGMIPVKKVAKLNFFSIWELKRVLLNTGQDASLYNYTSCEVVPSGKKDHQIFRVFTEEGVCFLFQVYDRESLDRWVDWFNVGTEQTSPEISLPPPTQAPGRMPKDDSVTFGQIPSEVLYNPYSFQATDSCLAHSLRPSVRFTSQASLDTNNPSAESHNSFGVSGSASQRYPK</sequence>
<feature type="non-terminal residue" evidence="12">
    <location>
        <position position="1"/>
    </location>
</feature>
<proteinExistence type="predicted"/>